<feature type="domain" description="Glutaminase A central" evidence="2">
    <location>
        <begin position="526"/>
        <end position="649"/>
    </location>
</feature>
<dbReference type="Proteomes" id="UP000235371">
    <property type="component" value="Unassembled WGS sequence"/>
</dbReference>
<keyword evidence="1" id="KW-0732">Signal</keyword>
<dbReference type="Pfam" id="PF16335">
    <property type="entry name" value="GtaA_6_Hairpin"/>
    <property type="match status" value="3"/>
</dbReference>
<dbReference type="PANTHER" id="PTHR31987">
    <property type="entry name" value="GLUTAMINASE A-RELATED"/>
    <property type="match status" value="1"/>
</dbReference>
<dbReference type="Pfam" id="PF17168">
    <property type="entry name" value="DUF5127"/>
    <property type="match status" value="1"/>
</dbReference>
<feature type="domain" description="Glutaminase A N-terminal" evidence="3">
    <location>
        <begin position="122"/>
        <end position="341"/>
    </location>
</feature>
<dbReference type="InterPro" id="IPR052743">
    <property type="entry name" value="Glutaminase_GtaA"/>
</dbReference>
<dbReference type="EMBL" id="KZ613828">
    <property type="protein sequence ID" value="PMD58286.1"/>
    <property type="molecule type" value="Genomic_DNA"/>
</dbReference>
<sequence>MRWTTYLLAAAAAVRTEASSLHPPVLPLFIRNPYLSTWLGRARGDPWDRWPIFWTGQEIGFSVLAAVPKSDTVFPLIGRPHDSLPKNGESFNVSYPTYLGATFDASTTNLTYKIPAPSYNIDPAEITLSFLSPITPTSTLRQAIPASYLTVHVTGSFDIDVYIDLNGLWVSANRGNEIVWELSDTKTSTSKGLKTWKVKRRVEQLLTEDWDRGEWGTLHFTGPSDVNHEAGTSALLRNRFSRTGKLQNTVDGNFRGIMDDEPVFAFSKSFRLNGTSSASGLSYDSVLFTVAHIQDPVIQFASARGLTWMKPLWASYYHTADEVLEWHYHDFDTAFKLASNYSLQLEEDALKSGSEDYKDILAVSARQVLGATSFAGTPDDPIIFFKEISSDGNMNTVDVIYPAFPFFLYTNPKWLAWLLEPLIEHQLSGQYPNDYSMHDLGASFPNATGHPDGRDEYMPVEECGNMLIMGLALVNSLKYDTEPASIWSAEGNPRYIESEGGKLSLYIDADKMDDTFGGPISAKGEKQARQWVSRSYKLWKQWTGYLVREALIPSNQLSTDDFAGWLANQTNLALKGIIGIRAMSEISELVGETKDAKYYRNVSESYIKQWQEEFAVSRDGTHAKLAYTWFGSWTTLYNLFADSLLCFHLPTSTVDLNDGLAQKPMATQKPIKDPVSKTAFVGEKIYKIQSDWYHNVRQRYGLPLDSRHLYTKSDWEFFAVAVASKQVREEVVQSIALWVNETSTDSPLTDLYDTEGDGGFPGIAFKARPVVGGHFAFLALERACGGKAVQALSFLDSEPPKDLSYLMDGRSDEL</sequence>
<accession>A0A2J6T5I9</accession>
<evidence type="ECO:0000313" key="5">
    <source>
        <dbReference type="Proteomes" id="UP000235371"/>
    </source>
</evidence>
<dbReference type="PANTHER" id="PTHR31987:SF12">
    <property type="entry name" value="PUTATIVE (AFU_ORTHOLOGUE AFUA_3G10910)-RELATED"/>
    <property type="match status" value="1"/>
</dbReference>
<evidence type="ECO:0000256" key="1">
    <source>
        <dbReference type="SAM" id="SignalP"/>
    </source>
</evidence>
<dbReference type="InParanoid" id="A0A2J6T5I9"/>
<evidence type="ECO:0000259" key="3">
    <source>
        <dbReference type="Pfam" id="PF17168"/>
    </source>
</evidence>
<feature type="signal peptide" evidence="1">
    <location>
        <begin position="1"/>
        <end position="18"/>
    </location>
</feature>
<dbReference type="OrthoDB" id="431715at2759"/>
<protein>
    <submittedName>
        <fullName evidence="4">DUF1793-domain-containing protein</fullName>
    </submittedName>
</protein>
<feature type="domain" description="Glutaminase A central" evidence="2">
    <location>
        <begin position="354"/>
        <end position="476"/>
    </location>
</feature>
<dbReference type="RefSeq" id="XP_024735190.1">
    <property type="nucleotide sequence ID" value="XM_024885886.1"/>
</dbReference>
<dbReference type="AlphaFoldDB" id="A0A2J6T5I9"/>
<evidence type="ECO:0000259" key="2">
    <source>
        <dbReference type="Pfam" id="PF16335"/>
    </source>
</evidence>
<proteinExistence type="predicted"/>
<feature type="chain" id="PRO_5014395259" evidence="1">
    <location>
        <begin position="19"/>
        <end position="814"/>
    </location>
</feature>
<name>A0A2J6T5I9_9HELO</name>
<evidence type="ECO:0000313" key="4">
    <source>
        <dbReference type="EMBL" id="PMD58286.1"/>
    </source>
</evidence>
<dbReference type="STRING" id="1095630.A0A2J6T5I9"/>
<gene>
    <name evidence="4" type="ORF">K444DRAFT_653652</name>
</gene>
<organism evidence="4 5">
    <name type="scientific">Hyaloscypha bicolor E</name>
    <dbReference type="NCBI Taxonomy" id="1095630"/>
    <lineage>
        <taxon>Eukaryota</taxon>
        <taxon>Fungi</taxon>
        <taxon>Dikarya</taxon>
        <taxon>Ascomycota</taxon>
        <taxon>Pezizomycotina</taxon>
        <taxon>Leotiomycetes</taxon>
        <taxon>Helotiales</taxon>
        <taxon>Hyaloscyphaceae</taxon>
        <taxon>Hyaloscypha</taxon>
        <taxon>Hyaloscypha bicolor</taxon>
    </lineage>
</organism>
<dbReference type="GeneID" id="36593963"/>
<feature type="domain" description="Glutaminase A central" evidence="2">
    <location>
        <begin position="673"/>
        <end position="778"/>
    </location>
</feature>
<dbReference type="InterPro" id="IPR033433">
    <property type="entry name" value="GtaA_N"/>
</dbReference>
<dbReference type="InterPro" id="IPR032514">
    <property type="entry name" value="GtaA_central"/>
</dbReference>
<reference evidence="4 5" key="1">
    <citation type="submission" date="2016-04" db="EMBL/GenBank/DDBJ databases">
        <title>A degradative enzymes factory behind the ericoid mycorrhizal symbiosis.</title>
        <authorList>
            <consortium name="DOE Joint Genome Institute"/>
            <person name="Martino E."/>
            <person name="Morin E."/>
            <person name="Grelet G."/>
            <person name="Kuo A."/>
            <person name="Kohler A."/>
            <person name="Daghino S."/>
            <person name="Barry K."/>
            <person name="Choi C."/>
            <person name="Cichocki N."/>
            <person name="Clum A."/>
            <person name="Copeland A."/>
            <person name="Hainaut M."/>
            <person name="Haridas S."/>
            <person name="Labutti K."/>
            <person name="Lindquist E."/>
            <person name="Lipzen A."/>
            <person name="Khouja H.-R."/>
            <person name="Murat C."/>
            <person name="Ohm R."/>
            <person name="Olson A."/>
            <person name="Spatafora J."/>
            <person name="Veneault-Fourrey C."/>
            <person name="Henrissat B."/>
            <person name="Grigoriev I."/>
            <person name="Martin F."/>
            <person name="Perotto S."/>
        </authorList>
    </citation>
    <scope>NUCLEOTIDE SEQUENCE [LARGE SCALE GENOMIC DNA]</scope>
    <source>
        <strain evidence="4 5">E</strain>
    </source>
</reference>
<keyword evidence="5" id="KW-1185">Reference proteome</keyword>